<proteinExistence type="inferred from homology"/>
<dbReference type="Proteomes" id="UP000233419">
    <property type="component" value="Chromosome"/>
</dbReference>
<feature type="domain" description="DNA replication/recombination mediator RecO N-terminal" evidence="8">
    <location>
        <begin position="1"/>
        <end position="81"/>
    </location>
</feature>
<dbReference type="OrthoDB" id="404042at2"/>
<dbReference type="Gene3D" id="1.20.1440.120">
    <property type="entry name" value="Recombination protein O, C-terminal domain"/>
    <property type="match status" value="1"/>
</dbReference>
<dbReference type="InterPro" id="IPR012340">
    <property type="entry name" value="NA-bd_OB-fold"/>
</dbReference>
<dbReference type="KEGG" id="msyr:CXP39_02275"/>
<accession>A0A2K9C5Q4</accession>
<dbReference type="PANTHER" id="PTHR33991">
    <property type="entry name" value="DNA REPAIR PROTEIN RECO"/>
    <property type="match status" value="1"/>
</dbReference>
<dbReference type="GO" id="GO:0006310">
    <property type="term" value="P:DNA recombination"/>
    <property type="evidence" value="ECO:0007669"/>
    <property type="project" value="UniProtKB-UniRule"/>
</dbReference>
<dbReference type="NCBIfam" id="TIGR00613">
    <property type="entry name" value="reco"/>
    <property type="match status" value="1"/>
</dbReference>
<name>A0A2K9C5Q4_9MOLU</name>
<sequence>MAETILKGIVISSFDYEEFDKIVTIYSDKYGKLSFVAKGINKPESKNRYSVQNFSVSNFQIFKSRRANSLSKLKTGDLIQNNFNITKNYDNYLFASVIISIILESNDFNNKNFQIFVSLEKALNNINENNDPFSTMVFFLFYLLKPLGGKFSLNKCYRCNKPNKLYRLFDFKECGFVCPNCIKLNEQPQSVKFINFLKIIYSETFSTVFNHQFETAYVLILCKVLLEHYSHNLGIYTNAMKILNSKKIFEEETFSNYTYSVLTTTEYLG</sequence>
<keyword evidence="5 7" id="KW-0234">DNA repair</keyword>
<evidence type="ECO:0000256" key="3">
    <source>
        <dbReference type="ARBA" id="ARBA00022763"/>
    </source>
</evidence>
<dbReference type="SUPFAM" id="SSF57863">
    <property type="entry name" value="ArfGap/RecO-like zinc finger"/>
    <property type="match status" value="1"/>
</dbReference>
<evidence type="ECO:0000256" key="6">
    <source>
        <dbReference type="ARBA" id="ARBA00033409"/>
    </source>
</evidence>
<dbReference type="Gene3D" id="2.40.50.140">
    <property type="entry name" value="Nucleic acid-binding proteins"/>
    <property type="match status" value="1"/>
</dbReference>
<organism evidence="9 10">
    <name type="scientific">Mesoplasma syrphidae</name>
    <dbReference type="NCBI Taxonomy" id="225999"/>
    <lineage>
        <taxon>Bacteria</taxon>
        <taxon>Bacillati</taxon>
        <taxon>Mycoplasmatota</taxon>
        <taxon>Mollicutes</taxon>
        <taxon>Entomoplasmatales</taxon>
        <taxon>Entomoplasmataceae</taxon>
        <taxon>Mesoplasma</taxon>
    </lineage>
</organism>
<evidence type="ECO:0000313" key="9">
    <source>
        <dbReference type="EMBL" id="AUF83617.1"/>
    </source>
</evidence>
<evidence type="ECO:0000313" key="10">
    <source>
        <dbReference type="Proteomes" id="UP000233419"/>
    </source>
</evidence>
<dbReference type="PANTHER" id="PTHR33991:SF1">
    <property type="entry name" value="DNA REPAIR PROTEIN RECO"/>
    <property type="match status" value="1"/>
</dbReference>
<dbReference type="GO" id="GO:0006302">
    <property type="term" value="P:double-strand break repair"/>
    <property type="evidence" value="ECO:0007669"/>
    <property type="project" value="TreeGrafter"/>
</dbReference>
<dbReference type="InterPro" id="IPR037278">
    <property type="entry name" value="ARFGAP/RecO"/>
</dbReference>
<keyword evidence="10" id="KW-1185">Reference proteome</keyword>
<evidence type="ECO:0000256" key="2">
    <source>
        <dbReference type="ARBA" id="ARBA00021310"/>
    </source>
</evidence>
<gene>
    <name evidence="7 9" type="primary">recO</name>
    <name evidence="9" type="ORF">CXP39_02275</name>
</gene>
<reference evidence="9 10" key="1">
    <citation type="submission" date="2017-12" db="EMBL/GenBank/DDBJ databases">
        <title>Mesoplasma syrphidae YJS, Complete Genome.</title>
        <authorList>
            <person name="Knight T.F."/>
            <person name="Citino T."/>
            <person name="Rubinstein R."/>
            <person name="Neuschaefer Z."/>
        </authorList>
    </citation>
    <scope>NUCLEOTIDE SEQUENCE [LARGE SCALE GENOMIC DNA]</scope>
    <source>
        <strain evidence="9 10">YJS</strain>
    </source>
</reference>
<dbReference type="EMBL" id="CP025257">
    <property type="protein sequence ID" value="AUF83617.1"/>
    <property type="molecule type" value="Genomic_DNA"/>
</dbReference>
<keyword evidence="3 7" id="KW-0227">DNA damage</keyword>
<dbReference type="AlphaFoldDB" id="A0A2K9C5Q4"/>
<dbReference type="InterPro" id="IPR022572">
    <property type="entry name" value="DNA_rep/recomb_RecO_N"/>
</dbReference>
<comment type="function">
    <text evidence="7">Involved in DNA repair and RecF pathway recombination.</text>
</comment>
<dbReference type="HAMAP" id="MF_00201">
    <property type="entry name" value="RecO"/>
    <property type="match status" value="1"/>
</dbReference>
<dbReference type="Pfam" id="PF02565">
    <property type="entry name" value="RecO_C"/>
    <property type="match status" value="1"/>
</dbReference>
<dbReference type="GO" id="GO:0043590">
    <property type="term" value="C:bacterial nucleoid"/>
    <property type="evidence" value="ECO:0007669"/>
    <property type="project" value="TreeGrafter"/>
</dbReference>
<dbReference type="RefSeq" id="WP_051591847.1">
    <property type="nucleotide sequence ID" value="NZ_CP025257.1"/>
</dbReference>
<dbReference type="SUPFAM" id="SSF50249">
    <property type="entry name" value="Nucleic acid-binding proteins"/>
    <property type="match status" value="1"/>
</dbReference>
<evidence type="ECO:0000256" key="7">
    <source>
        <dbReference type="HAMAP-Rule" id="MF_00201"/>
    </source>
</evidence>
<dbReference type="InterPro" id="IPR003717">
    <property type="entry name" value="RecO"/>
</dbReference>
<evidence type="ECO:0000259" key="8">
    <source>
        <dbReference type="Pfam" id="PF11967"/>
    </source>
</evidence>
<dbReference type="Pfam" id="PF11967">
    <property type="entry name" value="RecO_N"/>
    <property type="match status" value="1"/>
</dbReference>
<comment type="similarity">
    <text evidence="1 7">Belongs to the RecO family.</text>
</comment>
<evidence type="ECO:0000256" key="1">
    <source>
        <dbReference type="ARBA" id="ARBA00007452"/>
    </source>
</evidence>
<evidence type="ECO:0000256" key="4">
    <source>
        <dbReference type="ARBA" id="ARBA00023172"/>
    </source>
</evidence>
<dbReference type="Gene3D" id="6.20.220.20">
    <property type="entry name" value="Recombination protein O, zinc-binding domain"/>
    <property type="match status" value="1"/>
</dbReference>
<keyword evidence="4 7" id="KW-0233">DNA recombination</keyword>
<evidence type="ECO:0000256" key="5">
    <source>
        <dbReference type="ARBA" id="ARBA00023204"/>
    </source>
</evidence>
<dbReference type="InterPro" id="IPR042242">
    <property type="entry name" value="RecO_C"/>
</dbReference>
<protein>
    <recommendedName>
        <fullName evidence="2 7">DNA repair protein RecO</fullName>
    </recommendedName>
    <alternativeName>
        <fullName evidence="6 7">Recombination protein O</fullName>
    </alternativeName>
</protein>